<name>A0A8H3YQ33_VENIN</name>
<evidence type="ECO:0000313" key="1">
    <source>
        <dbReference type="EMBL" id="KAE9965471.1"/>
    </source>
</evidence>
<dbReference type="AlphaFoldDB" id="A0A8H3YQ33"/>
<dbReference type="OrthoDB" id="3650366at2759"/>
<sequence length="160" mass="18083">MENPIPRKFFLFTYPRTASNLPTKILSPENQPSLLKSKFEYFFAPTLAWKLGPAQLGGKPFSAWSEDWKTGLRQSFTECAQTLADACKKAEEEGKDIYIKEHVNWLLDPVVESLWAFGNTEMGTDNTTWTIGANILPGGSQTHSPGNETIFSDEFLMSWR</sequence>
<accession>A0A8H3YQ33</accession>
<dbReference type="EMBL" id="WNWS01000591">
    <property type="protein sequence ID" value="KAE9965471.1"/>
    <property type="molecule type" value="Genomic_DNA"/>
</dbReference>
<reference evidence="1 2" key="1">
    <citation type="submission" date="2018-12" db="EMBL/GenBank/DDBJ databases">
        <title>Venturia inaequalis Genome Resource.</title>
        <authorList>
            <person name="Lichtner F.J."/>
        </authorList>
    </citation>
    <scope>NUCLEOTIDE SEQUENCE [LARGE SCALE GENOMIC DNA]</scope>
    <source>
        <strain evidence="1 2">120213</strain>
    </source>
</reference>
<comment type="caution">
    <text evidence="1">The sequence shown here is derived from an EMBL/GenBank/DDBJ whole genome shotgun (WGS) entry which is preliminary data.</text>
</comment>
<dbReference type="Proteomes" id="UP000447873">
    <property type="component" value="Unassembled WGS sequence"/>
</dbReference>
<evidence type="ECO:0000313" key="2">
    <source>
        <dbReference type="Proteomes" id="UP000447873"/>
    </source>
</evidence>
<protein>
    <submittedName>
        <fullName evidence="1">Uncharacterized protein</fullName>
    </submittedName>
</protein>
<gene>
    <name evidence="1" type="ORF">EG328_009639</name>
</gene>
<proteinExistence type="predicted"/>
<organism evidence="1 2">
    <name type="scientific">Venturia inaequalis</name>
    <name type="common">Apple scab fungus</name>
    <dbReference type="NCBI Taxonomy" id="5025"/>
    <lineage>
        <taxon>Eukaryota</taxon>
        <taxon>Fungi</taxon>
        <taxon>Dikarya</taxon>
        <taxon>Ascomycota</taxon>
        <taxon>Pezizomycotina</taxon>
        <taxon>Dothideomycetes</taxon>
        <taxon>Pleosporomycetidae</taxon>
        <taxon>Venturiales</taxon>
        <taxon>Venturiaceae</taxon>
        <taxon>Venturia</taxon>
    </lineage>
</organism>